<dbReference type="GO" id="GO:0004965">
    <property type="term" value="F:G protein-coupled GABA receptor activity"/>
    <property type="evidence" value="ECO:0007669"/>
    <property type="project" value="InterPro"/>
</dbReference>
<evidence type="ECO:0000313" key="14">
    <source>
        <dbReference type="Proteomes" id="UP001212841"/>
    </source>
</evidence>
<sequence>MPPTSGIIGILTLLTLLLTTLLPSTLAQYLPIDPAFKWNDWSWDWEITPVDPPPLFAGDAPVGLPVWKVTIQSWGALSFHNYLSFGSYVGGKYENFVMYLEADTTKLALVFRSETEVFETTPDWPLSRWLGSTLLLSDTWTKVVIPESEFRGHAFDRFHLKNTGSTPVTIHFAGYFGPVSGPSTPRPPPTDLPMPYIKEPWNFVTLNQSNGGETGLMAQFYCEIYDSPRIYSDLWDVQIHAFRDTTVGTPVPLNTSNARWNDGWWDVVQMFREDTDTQLINAQHFPHPALACALWNADFFEIGNREEADTELVVWAPELSYDLRHVVGAYAAYVKDSRKNGRDSVVVHLRTRIASIEGFPWVGTLAPNCTEGAPNWQCPDHIWFTDTEMGALHVAKDRLFPLSAMAREEYRETGYDVNMNIHPAIFSLTSYGGVNYAMPVYIQLYPWQVNQTTIEELGLQMPPPVGTGWGSAWWQSWNFTVFNRYLEAMAEKGYKNTMPLPVSYNGDTILGQFLGYPFGANMLTEDGRCGIDKKMELAFNKTLMSWLEIPGAIQQRYAGLQDKFAEWLSLSPDDIDPLEEPIFGFKDAYVAEGLDRQPGGFNWVEDLRKISSLQQQNDEDIFKKVLIYPPTGAARLSVTLAGIPVTARNPQLAWKALMGAVAQNDRLHVNTPTLTSTEGGVSGYLSARYSPEYQASINIKNFWNGMLDHVIFNGYPAEQSPSFGLIAARDPMQVAINNIVYKGVSAADALARACKIIDYVTMPPCGPSNWEAYLLDDRTKNKATVVYQWHSNQTIVCRLDLAGSVNYPAPIKNFVSTPYISTQSRIGKLAIGMAGTGMVLECALIAMFIWQKNAIVIRAASRPFSNLILLGACFTLGSVIARTTPNGQLGWWQCYGTYWLFGIGFALNLGSLAMKTYRVDRIFHSDDPSFKLPDWKLGLQVGAIVFFEVVFLLVFQIWRDGTRVAKLVNVPQVMEHLVQEDCPVSDPIAVALLYAYNAFIILVAAIVAFRTRNVDSAFNENIYTISAIGLISVVAVIVVPVLSLITEPEAIFMLISLGTIFATILSTLVFALPKVLVATGMMKSDSVATTTPTASTKPTQPDQKYLTDSMSRFADYRDDVQMSADVSRNASGDPLRSDGGYGVNSTHGNVSGNLFDRHASREAVRAVSANESHHTGSEVVSTRGTRGRRSSGRKSVVAGTDDTTV</sequence>
<evidence type="ECO:0000256" key="8">
    <source>
        <dbReference type="ARBA" id="ARBA00023224"/>
    </source>
</evidence>
<keyword evidence="7" id="KW-0325">Glycoprotein</keyword>
<protein>
    <recommendedName>
        <fullName evidence="12">G-protein coupled receptors family 3 profile domain-containing protein</fullName>
    </recommendedName>
</protein>
<feature type="compositionally biased region" description="Polar residues" evidence="9">
    <location>
        <begin position="1143"/>
        <end position="1152"/>
    </location>
</feature>
<evidence type="ECO:0000256" key="10">
    <source>
        <dbReference type="SAM" id="Phobius"/>
    </source>
</evidence>
<dbReference type="AlphaFoldDB" id="A0AAD5S9F3"/>
<gene>
    <name evidence="13" type="ORF">HK097_010808</name>
</gene>
<dbReference type="PROSITE" id="PS50259">
    <property type="entry name" value="G_PROTEIN_RECEP_F3_4"/>
    <property type="match status" value="1"/>
</dbReference>
<feature type="transmembrane region" description="Helical" evidence="10">
    <location>
        <begin position="1051"/>
        <end position="1072"/>
    </location>
</feature>
<feature type="compositionally biased region" description="Basic and acidic residues" evidence="9">
    <location>
        <begin position="1155"/>
        <end position="1164"/>
    </location>
</feature>
<keyword evidence="14" id="KW-1185">Reference proteome</keyword>
<evidence type="ECO:0000256" key="11">
    <source>
        <dbReference type="SAM" id="SignalP"/>
    </source>
</evidence>
<keyword evidence="2 10" id="KW-0812">Transmembrane</keyword>
<evidence type="ECO:0000313" key="13">
    <source>
        <dbReference type="EMBL" id="KAJ3048174.1"/>
    </source>
</evidence>
<dbReference type="Pfam" id="PF00003">
    <property type="entry name" value="7tm_3"/>
    <property type="match status" value="1"/>
</dbReference>
<keyword evidence="4" id="KW-0297">G-protein coupled receptor</keyword>
<feature type="transmembrane region" description="Helical" evidence="10">
    <location>
        <begin position="988"/>
        <end position="1009"/>
    </location>
</feature>
<proteinExistence type="predicted"/>
<dbReference type="InterPro" id="IPR017978">
    <property type="entry name" value="GPCR_3_C"/>
</dbReference>
<keyword evidence="8" id="KW-0807">Transducer</keyword>
<evidence type="ECO:0000256" key="3">
    <source>
        <dbReference type="ARBA" id="ARBA00022989"/>
    </source>
</evidence>
<feature type="chain" id="PRO_5041915939" description="G-protein coupled receptors family 3 profile domain-containing protein" evidence="11">
    <location>
        <begin position="28"/>
        <end position="1205"/>
    </location>
</feature>
<evidence type="ECO:0000256" key="1">
    <source>
        <dbReference type="ARBA" id="ARBA00004141"/>
    </source>
</evidence>
<feature type="transmembrane region" description="Helical" evidence="10">
    <location>
        <begin position="829"/>
        <end position="851"/>
    </location>
</feature>
<comment type="subcellular location">
    <subcellularLocation>
        <location evidence="1">Membrane</location>
        <topology evidence="1">Multi-pass membrane protein</topology>
    </subcellularLocation>
</comment>
<comment type="caution">
    <text evidence="13">The sequence shown here is derived from an EMBL/GenBank/DDBJ whole genome shotgun (WGS) entry which is preliminary data.</text>
</comment>
<keyword evidence="6" id="KW-0675">Receptor</keyword>
<evidence type="ECO:0000256" key="2">
    <source>
        <dbReference type="ARBA" id="ARBA00022692"/>
    </source>
</evidence>
<evidence type="ECO:0000259" key="12">
    <source>
        <dbReference type="PROSITE" id="PS50259"/>
    </source>
</evidence>
<feature type="transmembrane region" description="Helical" evidence="10">
    <location>
        <begin position="863"/>
        <end position="884"/>
    </location>
</feature>
<feature type="transmembrane region" description="Helical" evidence="10">
    <location>
        <begin position="896"/>
        <end position="917"/>
    </location>
</feature>
<dbReference type="EMBL" id="JADGJD010000834">
    <property type="protein sequence ID" value="KAJ3048174.1"/>
    <property type="molecule type" value="Genomic_DNA"/>
</dbReference>
<feature type="signal peptide" evidence="11">
    <location>
        <begin position="1"/>
        <end position="27"/>
    </location>
</feature>
<evidence type="ECO:0000256" key="7">
    <source>
        <dbReference type="ARBA" id="ARBA00023180"/>
    </source>
</evidence>
<keyword evidence="5 10" id="KW-0472">Membrane</keyword>
<feature type="domain" description="G-protein coupled receptors family 3 profile" evidence="12">
    <location>
        <begin position="826"/>
        <end position="1077"/>
    </location>
</feature>
<name>A0AAD5S9F3_9FUNG</name>
<evidence type="ECO:0000256" key="6">
    <source>
        <dbReference type="ARBA" id="ARBA00023170"/>
    </source>
</evidence>
<dbReference type="Gene3D" id="2.60.120.430">
    <property type="entry name" value="Galactose-binding lectin"/>
    <property type="match status" value="1"/>
</dbReference>
<evidence type="ECO:0000256" key="4">
    <source>
        <dbReference type="ARBA" id="ARBA00023040"/>
    </source>
</evidence>
<keyword evidence="11" id="KW-0732">Signal</keyword>
<feature type="region of interest" description="Disordered" evidence="9">
    <location>
        <begin position="1125"/>
        <end position="1205"/>
    </location>
</feature>
<feature type="transmembrane region" description="Helical" evidence="10">
    <location>
        <begin position="1021"/>
        <end position="1045"/>
    </location>
</feature>
<dbReference type="SUPFAM" id="SSF53850">
    <property type="entry name" value="Periplasmic binding protein-like II"/>
    <property type="match status" value="1"/>
</dbReference>
<dbReference type="Gene3D" id="3.40.190.10">
    <property type="entry name" value="Periplasmic binding protein-like II"/>
    <property type="match status" value="1"/>
</dbReference>
<evidence type="ECO:0000256" key="5">
    <source>
        <dbReference type="ARBA" id="ARBA00023136"/>
    </source>
</evidence>
<reference evidence="13" key="1">
    <citation type="submission" date="2020-05" db="EMBL/GenBank/DDBJ databases">
        <title>Phylogenomic resolution of chytrid fungi.</title>
        <authorList>
            <person name="Stajich J.E."/>
            <person name="Amses K."/>
            <person name="Simmons R."/>
            <person name="Seto K."/>
            <person name="Myers J."/>
            <person name="Bonds A."/>
            <person name="Quandt C.A."/>
            <person name="Barry K."/>
            <person name="Liu P."/>
            <person name="Grigoriev I."/>
            <person name="Longcore J.E."/>
            <person name="James T.Y."/>
        </authorList>
    </citation>
    <scope>NUCLEOTIDE SEQUENCE</scope>
    <source>
        <strain evidence="13">JEL0318</strain>
    </source>
</reference>
<dbReference type="Proteomes" id="UP001212841">
    <property type="component" value="Unassembled WGS sequence"/>
</dbReference>
<feature type="transmembrane region" description="Helical" evidence="10">
    <location>
        <begin position="937"/>
        <end position="958"/>
    </location>
</feature>
<dbReference type="PANTHER" id="PTHR10519:SF20">
    <property type="entry name" value="G-PROTEIN COUPLED RECEPTOR 156-RELATED"/>
    <property type="match status" value="1"/>
</dbReference>
<keyword evidence="3 10" id="KW-1133">Transmembrane helix</keyword>
<dbReference type="GO" id="GO:0038039">
    <property type="term" value="C:G protein-coupled receptor heterodimeric complex"/>
    <property type="evidence" value="ECO:0007669"/>
    <property type="project" value="TreeGrafter"/>
</dbReference>
<dbReference type="PANTHER" id="PTHR10519">
    <property type="entry name" value="GABA-B RECEPTOR"/>
    <property type="match status" value="1"/>
</dbReference>
<evidence type="ECO:0000256" key="9">
    <source>
        <dbReference type="SAM" id="MobiDB-lite"/>
    </source>
</evidence>
<dbReference type="InterPro" id="IPR002455">
    <property type="entry name" value="GPCR3_GABA-B"/>
</dbReference>
<accession>A0AAD5S9F3</accession>
<organism evidence="13 14">
    <name type="scientific">Rhizophlyctis rosea</name>
    <dbReference type="NCBI Taxonomy" id="64517"/>
    <lineage>
        <taxon>Eukaryota</taxon>
        <taxon>Fungi</taxon>
        <taxon>Fungi incertae sedis</taxon>
        <taxon>Chytridiomycota</taxon>
        <taxon>Chytridiomycota incertae sedis</taxon>
        <taxon>Chytridiomycetes</taxon>
        <taxon>Rhizophlyctidales</taxon>
        <taxon>Rhizophlyctidaceae</taxon>
        <taxon>Rhizophlyctis</taxon>
    </lineage>
</organism>